<sequence>MVENRAVAALVPSFHQRRLSQKKVLEDRKVLCRVILFVLHTGIPWEQPPGKLGFGTRVTCWR</sequence>
<protein>
    <recommendedName>
        <fullName evidence="3">Transposase</fullName>
    </recommendedName>
</protein>
<evidence type="ECO:0000313" key="1">
    <source>
        <dbReference type="EMBL" id="GAA2679215.1"/>
    </source>
</evidence>
<proteinExistence type="predicted"/>
<keyword evidence="2" id="KW-1185">Reference proteome</keyword>
<accession>A0ABP6F1U2</accession>
<gene>
    <name evidence="1" type="ORF">GCM10009864_59170</name>
</gene>
<organism evidence="1 2">
    <name type="scientific">Streptomyces lunalinharesii</name>
    <dbReference type="NCBI Taxonomy" id="333384"/>
    <lineage>
        <taxon>Bacteria</taxon>
        <taxon>Bacillati</taxon>
        <taxon>Actinomycetota</taxon>
        <taxon>Actinomycetes</taxon>
        <taxon>Kitasatosporales</taxon>
        <taxon>Streptomycetaceae</taxon>
        <taxon>Streptomyces</taxon>
    </lineage>
</organism>
<comment type="caution">
    <text evidence="1">The sequence shown here is derived from an EMBL/GenBank/DDBJ whole genome shotgun (WGS) entry which is preliminary data.</text>
</comment>
<dbReference type="EMBL" id="BAAARK010000024">
    <property type="protein sequence ID" value="GAA2679215.1"/>
    <property type="molecule type" value="Genomic_DNA"/>
</dbReference>
<dbReference type="Proteomes" id="UP001500994">
    <property type="component" value="Unassembled WGS sequence"/>
</dbReference>
<evidence type="ECO:0000313" key="2">
    <source>
        <dbReference type="Proteomes" id="UP001500994"/>
    </source>
</evidence>
<name>A0ABP6F1U2_9ACTN</name>
<evidence type="ECO:0008006" key="3">
    <source>
        <dbReference type="Google" id="ProtNLM"/>
    </source>
</evidence>
<reference evidence="2" key="1">
    <citation type="journal article" date="2019" name="Int. J. Syst. Evol. Microbiol.">
        <title>The Global Catalogue of Microorganisms (GCM) 10K type strain sequencing project: providing services to taxonomists for standard genome sequencing and annotation.</title>
        <authorList>
            <consortium name="The Broad Institute Genomics Platform"/>
            <consortium name="The Broad Institute Genome Sequencing Center for Infectious Disease"/>
            <person name="Wu L."/>
            <person name="Ma J."/>
        </authorList>
    </citation>
    <scope>NUCLEOTIDE SEQUENCE [LARGE SCALE GENOMIC DNA]</scope>
    <source>
        <strain evidence="2">JCM 16374</strain>
    </source>
</reference>